<keyword evidence="1" id="KW-0408">Iron</keyword>
<evidence type="ECO:0000313" key="5">
    <source>
        <dbReference type="Proteomes" id="UP000239648"/>
    </source>
</evidence>
<keyword evidence="1" id="KW-0004">4Fe-4S</keyword>
<comment type="pathway">
    <text evidence="1">Cofactor biosynthesis; ubiquinone biosynthesis.</text>
</comment>
<name>A0A2S6G613_9GAMM</name>
<protein>
    <recommendedName>
        <fullName evidence="1">Ubiquinone biosynthesis protein UbiU</fullName>
    </recommendedName>
</protein>
<dbReference type="GO" id="GO:0006744">
    <property type="term" value="P:ubiquinone biosynthetic process"/>
    <property type="evidence" value="ECO:0007669"/>
    <property type="project" value="UniProtKB-UniRule"/>
</dbReference>
<sequence>MAVLIKVKVCGAASGYGADMLPLESAMELVCPAGSLPALKKAVDNGADAVYIGFRDSTNARQFAGLNFNDKRAREGIEYAHARGSRVFCAINTYPQPDGWEQWKGAVDHAASLGVDAIILADMGLLDYAANKYPDTPRHLSVQGSATSYEALAFYKDNFDIRRAVLPRVLSLDQVRGVARHSPVELEVFAFGSLCIMAEGRCYLSSYLTDESPNTRGACSPAKAVRWQETPQGLESRLNDVLIDRYGQGESAGYPTLCKGRFDVEGSVYHAIEEPVSLNTMDLLPELQELGISAVKIEGRQRSPAYIADVARTWRQALDRVQADAEHFAVDSAWHHTLSGLSEGGLTTIGAYHRKWK</sequence>
<feature type="binding site" evidence="1">
    <location>
        <position position="202"/>
    </location>
    <ligand>
        <name>[4Fe-4S] cluster</name>
        <dbReference type="ChEBI" id="CHEBI:49883"/>
    </ligand>
</feature>
<dbReference type="Proteomes" id="UP000239446">
    <property type="component" value="Unassembled WGS sequence"/>
</dbReference>
<dbReference type="HAMAP" id="MF_02232">
    <property type="entry name" value="UbiU"/>
    <property type="match status" value="1"/>
</dbReference>
<organism evidence="3 4">
    <name type="scientific">Marinobacter persicus</name>
    <dbReference type="NCBI Taxonomy" id="930118"/>
    <lineage>
        <taxon>Bacteria</taxon>
        <taxon>Pseudomonadati</taxon>
        <taxon>Pseudomonadota</taxon>
        <taxon>Gammaproteobacteria</taxon>
        <taxon>Pseudomonadales</taxon>
        <taxon>Marinobacteraceae</taxon>
        <taxon>Marinobacter</taxon>
    </lineage>
</organism>
<dbReference type="GO" id="GO:0051539">
    <property type="term" value="F:4 iron, 4 sulfur cluster binding"/>
    <property type="evidence" value="ECO:0007669"/>
    <property type="project" value="UniProtKB-UniRule"/>
</dbReference>
<dbReference type="GO" id="GO:0008233">
    <property type="term" value="F:peptidase activity"/>
    <property type="evidence" value="ECO:0007669"/>
    <property type="project" value="UniProtKB-KW"/>
</dbReference>
<dbReference type="GO" id="GO:0006508">
    <property type="term" value="P:proteolysis"/>
    <property type="evidence" value="ECO:0007669"/>
    <property type="project" value="UniProtKB-KW"/>
</dbReference>
<dbReference type="EMBL" id="PTIU01000014">
    <property type="protein sequence ID" value="PPK54463.1"/>
    <property type="molecule type" value="Genomic_DNA"/>
</dbReference>
<dbReference type="PANTHER" id="PTHR30217">
    <property type="entry name" value="PEPTIDASE U32 FAMILY"/>
    <property type="match status" value="1"/>
</dbReference>
<dbReference type="InterPro" id="IPR051454">
    <property type="entry name" value="RNA/ubiquinone_mod_enzymes"/>
</dbReference>
<comment type="caution">
    <text evidence="3">The sequence shown here is derived from an EMBL/GenBank/DDBJ whole genome shotgun (WGS) entry which is preliminary data.</text>
</comment>
<keyword evidence="3" id="KW-0378">Hydrolase</keyword>
<keyword evidence="5" id="KW-1185">Reference proteome</keyword>
<dbReference type="EMBL" id="PTIT01000027">
    <property type="protein sequence ID" value="PPK50381.1"/>
    <property type="molecule type" value="Genomic_DNA"/>
</dbReference>
<feature type="binding site" evidence="1">
    <location>
        <position position="258"/>
    </location>
    <ligand>
        <name>[4Fe-4S] cluster</name>
        <dbReference type="ChEBI" id="CHEBI:49883"/>
    </ligand>
</feature>
<keyword evidence="3" id="KW-0645">Protease</keyword>
<dbReference type="Pfam" id="PF01136">
    <property type="entry name" value="Peptidase_U32"/>
    <property type="match status" value="1"/>
</dbReference>
<evidence type="ECO:0000256" key="1">
    <source>
        <dbReference type="HAMAP-Rule" id="MF_02232"/>
    </source>
</evidence>
<evidence type="ECO:0000313" key="3">
    <source>
        <dbReference type="EMBL" id="PPK54463.1"/>
    </source>
</evidence>
<dbReference type="STRING" id="930118.SAMN05216429_108122"/>
<reference evidence="2 5" key="1">
    <citation type="submission" date="2018-02" db="EMBL/GenBank/DDBJ databases">
        <title>Deep subsurface shale carbon reservoir microbial communities from Ohio and West Virginia, USA.</title>
        <authorList>
            <person name="Wrighton K."/>
        </authorList>
    </citation>
    <scope>NUCLEOTIDE SEQUENCE [LARGE SCALE GENOMIC DNA]</scope>
    <source>
        <strain evidence="2 5">UTICA-S1B6</strain>
    </source>
</reference>
<comment type="function">
    <text evidence="1">Required for O(2)-independent ubiquinone (coenzyme Q) biosynthesis. Together with UbiV, is essential for the C6-hydroxylation reaction in the oxygen-independent ubiquinone biosynthesis pathway.</text>
</comment>
<dbReference type="AlphaFoldDB" id="A0A2S6G613"/>
<keyword evidence="1" id="KW-0411">Iron-sulfur</keyword>
<dbReference type="GO" id="GO:0046872">
    <property type="term" value="F:metal ion binding"/>
    <property type="evidence" value="ECO:0007669"/>
    <property type="project" value="UniProtKB-KW"/>
</dbReference>
<comment type="similarity">
    <text evidence="1">Belongs to the peptidase U32 family. UbiU subfamily.</text>
</comment>
<proteinExistence type="inferred from homology"/>
<keyword evidence="1" id="KW-0479">Metal-binding</keyword>
<evidence type="ECO:0000313" key="2">
    <source>
        <dbReference type="EMBL" id="PPK50381.1"/>
    </source>
</evidence>
<dbReference type="InterPro" id="IPR043692">
    <property type="entry name" value="UbiU"/>
</dbReference>
<reference evidence="3 4" key="2">
    <citation type="submission" date="2018-02" db="EMBL/GenBank/DDBJ databases">
        <title>Subsurface microbial communities from deep shales in Ohio and West Virginia, USA.</title>
        <authorList>
            <person name="Wrighton K."/>
        </authorList>
    </citation>
    <scope>NUCLEOTIDE SEQUENCE [LARGE SCALE GENOMIC DNA]</scope>
    <source>
        <strain evidence="3 4">UTICA-S1B9</strain>
    </source>
</reference>
<comment type="subunit">
    <text evidence="1">Forms a heterodimer with UbiV.</text>
</comment>
<evidence type="ECO:0000313" key="4">
    <source>
        <dbReference type="Proteomes" id="UP000239446"/>
    </source>
</evidence>
<keyword evidence="1" id="KW-0831">Ubiquinone biosynthesis</keyword>
<dbReference type="PROSITE" id="PS01276">
    <property type="entry name" value="PEPTIDASE_U32"/>
    <property type="match status" value="1"/>
</dbReference>
<dbReference type="UniPathway" id="UPA00232"/>
<feature type="binding site" evidence="1">
    <location>
        <position position="195"/>
    </location>
    <ligand>
        <name>[4Fe-4S] cluster</name>
        <dbReference type="ChEBI" id="CHEBI:49883"/>
    </ligand>
</feature>
<comment type="cofactor">
    <cofactor evidence="1">
        <name>[4Fe-4S] cluster</name>
        <dbReference type="ChEBI" id="CHEBI:49883"/>
    </cofactor>
</comment>
<dbReference type="InterPro" id="IPR001539">
    <property type="entry name" value="Peptidase_U32"/>
</dbReference>
<dbReference type="PANTHER" id="PTHR30217:SF3">
    <property type="entry name" value="UBIQUINONE BIOSYNTHESIS PROTEIN UBIU"/>
    <property type="match status" value="1"/>
</dbReference>
<gene>
    <name evidence="1" type="primary">ubiU</name>
    <name evidence="3" type="ORF">B0H24_101456</name>
    <name evidence="2" type="ORF">BY455_12726</name>
</gene>
<feature type="binding site" evidence="1">
    <location>
        <position position="219"/>
    </location>
    <ligand>
        <name>[4Fe-4S] cluster</name>
        <dbReference type="ChEBI" id="CHEBI:49883"/>
    </ligand>
</feature>
<accession>A0A2S6G613</accession>
<dbReference type="Proteomes" id="UP000239648">
    <property type="component" value="Unassembled WGS sequence"/>
</dbReference>